<dbReference type="RefSeq" id="WP_133316332.1">
    <property type="nucleotide sequence ID" value="NZ_SMTL01000002.1"/>
</dbReference>
<evidence type="ECO:0000313" key="2">
    <source>
        <dbReference type="Proteomes" id="UP000295238"/>
    </source>
</evidence>
<comment type="caution">
    <text evidence="1">The sequence shown here is derived from an EMBL/GenBank/DDBJ whole genome shotgun (WGS) entry which is preliminary data.</text>
</comment>
<name>A0A4R5UL48_9HYPH</name>
<protein>
    <submittedName>
        <fullName evidence="1">Uncharacterized protein</fullName>
    </submittedName>
</protein>
<evidence type="ECO:0000313" key="1">
    <source>
        <dbReference type="EMBL" id="TDK37564.1"/>
    </source>
</evidence>
<organism evidence="1 2">
    <name type="scientific">Rhizobium deserti</name>
    <dbReference type="NCBI Taxonomy" id="2547961"/>
    <lineage>
        <taxon>Bacteria</taxon>
        <taxon>Pseudomonadati</taxon>
        <taxon>Pseudomonadota</taxon>
        <taxon>Alphaproteobacteria</taxon>
        <taxon>Hyphomicrobiales</taxon>
        <taxon>Rhizobiaceae</taxon>
        <taxon>Rhizobium/Agrobacterium group</taxon>
        <taxon>Rhizobium</taxon>
    </lineage>
</organism>
<dbReference type="Proteomes" id="UP000295238">
    <property type="component" value="Unassembled WGS sequence"/>
</dbReference>
<gene>
    <name evidence="1" type="ORF">E2F50_12010</name>
</gene>
<keyword evidence="2" id="KW-1185">Reference proteome</keyword>
<dbReference type="EMBL" id="SMTL01000002">
    <property type="protein sequence ID" value="TDK37564.1"/>
    <property type="molecule type" value="Genomic_DNA"/>
</dbReference>
<reference evidence="1 2" key="1">
    <citation type="submission" date="2019-03" db="EMBL/GenBank/DDBJ databases">
        <title>Rhizobium sp. nov., an bacterium isolated from biocrust in Mu Us Desert.</title>
        <authorList>
            <person name="Lixiong L."/>
        </authorList>
    </citation>
    <scope>NUCLEOTIDE SEQUENCE [LARGE SCALE GENOMIC DNA]</scope>
    <source>
        <strain evidence="1 2">SPY-1</strain>
    </source>
</reference>
<dbReference type="AlphaFoldDB" id="A0A4R5UL48"/>
<sequence length="226" mass="24205">MLEAVLLDNDVVLKMCSYAAAGRLLEVTSRATPPALLEVASFSLRRQARKSRAIPNHEVTTEQLEVLLAKVLRLEPTEEEIELAAEFEDNALRLGLELDPGESQLVAILLRRGAPLLVTGDKRALVALASIAPPEANARMACLEQAVASAIAGGLAKMRSGVCSCRSVDTALSMCFSCSSTSVSEEQVMQGLRSYIADLRSRAGRLMIPSDSLIPIASQEDGIRGE</sequence>
<accession>A0A4R5UL48</accession>
<proteinExistence type="predicted"/>
<dbReference type="OrthoDB" id="7597352at2"/>